<dbReference type="AlphaFoldDB" id="A0A0A0BP48"/>
<proteinExistence type="predicted"/>
<name>A0A0A0BP48_9CELL</name>
<feature type="compositionally biased region" description="Basic and acidic residues" evidence="1">
    <location>
        <begin position="1"/>
        <end position="17"/>
    </location>
</feature>
<keyword evidence="3" id="KW-1185">Reference proteome</keyword>
<feature type="region of interest" description="Disordered" evidence="1">
    <location>
        <begin position="143"/>
        <end position="163"/>
    </location>
</feature>
<dbReference type="RefSeq" id="WP_052105513.1">
    <property type="nucleotide sequence ID" value="NZ_AXCZ01000174.1"/>
</dbReference>
<evidence type="ECO:0000313" key="2">
    <source>
        <dbReference type="EMBL" id="KGM09715.1"/>
    </source>
</evidence>
<protein>
    <submittedName>
        <fullName evidence="2">Uncharacterized protein</fullName>
    </submittedName>
</protein>
<reference evidence="2 3" key="1">
    <citation type="submission" date="2013-08" db="EMBL/GenBank/DDBJ databases">
        <title>Genome sequencing of Cellulomonas bogoriensis 69B4.</title>
        <authorList>
            <person name="Chen F."/>
            <person name="Li Y."/>
            <person name="Wang G."/>
        </authorList>
    </citation>
    <scope>NUCLEOTIDE SEQUENCE [LARGE SCALE GENOMIC DNA]</scope>
    <source>
        <strain evidence="2 3">69B4</strain>
    </source>
</reference>
<gene>
    <name evidence="2" type="ORF">N869_06300</name>
</gene>
<feature type="region of interest" description="Disordered" evidence="1">
    <location>
        <begin position="1"/>
        <end position="32"/>
    </location>
</feature>
<organism evidence="2 3">
    <name type="scientific">Cellulomonas bogoriensis 69B4 = DSM 16987</name>
    <dbReference type="NCBI Taxonomy" id="1386082"/>
    <lineage>
        <taxon>Bacteria</taxon>
        <taxon>Bacillati</taxon>
        <taxon>Actinomycetota</taxon>
        <taxon>Actinomycetes</taxon>
        <taxon>Micrococcales</taxon>
        <taxon>Cellulomonadaceae</taxon>
        <taxon>Cellulomonas</taxon>
    </lineage>
</organism>
<dbReference type="OrthoDB" id="3212097at2"/>
<evidence type="ECO:0000313" key="3">
    <source>
        <dbReference type="Proteomes" id="UP000054314"/>
    </source>
</evidence>
<comment type="caution">
    <text evidence="2">The sequence shown here is derived from an EMBL/GenBank/DDBJ whole genome shotgun (WGS) entry which is preliminary data.</text>
</comment>
<dbReference type="Proteomes" id="UP000054314">
    <property type="component" value="Unassembled WGS sequence"/>
</dbReference>
<accession>A0A0A0BP48</accession>
<evidence type="ECO:0000256" key="1">
    <source>
        <dbReference type="SAM" id="MobiDB-lite"/>
    </source>
</evidence>
<dbReference type="EMBL" id="AXCZ01000174">
    <property type="protein sequence ID" value="KGM09715.1"/>
    <property type="molecule type" value="Genomic_DNA"/>
</dbReference>
<sequence length="163" mass="18289">MEQNEERPAGERTDARTAPDGPDAAHQVPEGVDDATVEAVGRLTAALEVVEQARGMLYGFHRMTGRGDNDLADALDALEAAGHRELAQDMRRDLLGRNVVSHRWTFQVVEDYDDGYWQPFRDWEKRVRDALVGGRRHLYEAQLKEANRTHGRPGHEARPGAHG</sequence>